<evidence type="ECO:0000256" key="4">
    <source>
        <dbReference type="ARBA" id="ARBA00022679"/>
    </source>
</evidence>
<comment type="catalytic activity">
    <reaction evidence="7">
        <text>riboflavin + ATP = FMN + ADP + H(+)</text>
        <dbReference type="Rhea" id="RHEA:14357"/>
        <dbReference type="ChEBI" id="CHEBI:15378"/>
        <dbReference type="ChEBI" id="CHEBI:30616"/>
        <dbReference type="ChEBI" id="CHEBI:57986"/>
        <dbReference type="ChEBI" id="CHEBI:58210"/>
        <dbReference type="ChEBI" id="CHEBI:456216"/>
        <dbReference type="EC" id="2.7.1.26"/>
    </reaction>
</comment>
<dbReference type="PANTHER" id="PTHR22749">
    <property type="entry name" value="RIBOFLAVIN KINASE/FMN ADENYLYLTRANSFERASE"/>
    <property type="match status" value="1"/>
</dbReference>
<dbReference type="SUPFAM" id="SSF82114">
    <property type="entry name" value="Riboflavin kinase-like"/>
    <property type="match status" value="1"/>
</dbReference>
<evidence type="ECO:0000256" key="7">
    <source>
        <dbReference type="ARBA" id="ARBA00047880"/>
    </source>
</evidence>
<reference evidence="9" key="1">
    <citation type="submission" date="2022-08" db="EMBL/GenBank/DDBJ databases">
        <title>Alicyclobacillus dauci DSM2870, complete genome.</title>
        <authorList>
            <person name="Wang Q."/>
            <person name="Cai R."/>
            <person name="Wang Z."/>
        </authorList>
    </citation>
    <scope>NUCLEOTIDE SEQUENCE</scope>
    <source>
        <strain evidence="9">DSM 28700</strain>
    </source>
</reference>
<dbReference type="EMBL" id="CP104064">
    <property type="protein sequence ID" value="WAH39157.1"/>
    <property type="molecule type" value="Genomic_DNA"/>
</dbReference>
<organism evidence="9 10">
    <name type="scientific">Alicyclobacillus dauci</name>
    <dbReference type="NCBI Taxonomy" id="1475485"/>
    <lineage>
        <taxon>Bacteria</taxon>
        <taxon>Bacillati</taxon>
        <taxon>Bacillota</taxon>
        <taxon>Bacilli</taxon>
        <taxon>Bacillales</taxon>
        <taxon>Alicyclobacillaceae</taxon>
        <taxon>Alicyclobacillus</taxon>
    </lineage>
</organism>
<evidence type="ECO:0000256" key="6">
    <source>
        <dbReference type="ARBA" id="ARBA00022840"/>
    </source>
</evidence>
<dbReference type="Proteomes" id="UP001164803">
    <property type="component" value="Chromosome"/>
</dbReference>
<dbReference type="PANTHER" id="PTHR22749:SF6">
    <property type="entry name" value="RIBOFLAVIN KINASE"/>
    <property type="match status" value="1"/>
</dbReference>
<dbReference type="Pfam" id="PF01687">
    <property type="entry name" value="Flavokinase"/>
    <property type="match status" value="1"/>
</dbReference>
<keyword evidence="3" id="KW-0288">FMN</keyword>
<evidence type="ECO:0000256" key="2">
    <source>
        <dbReference type="ARBA" id="ARBA00022630"/>
    </source>
</evidence>
<keyword evidence="10" id="KW-1185">Reference proteome</keyword>
<name>A0ABY6Z9C4_9BACL</name>
<dbReference type="InterPro" id="IPR023468">
    <property type="entry name" value="Riboflavin_kinase"/>
</dbReference>
<evidence type="ECO:0000259" key="8">
    <source>
        <dbReference type="SMART" id="SM00904"/>
    </source>
</evidence>
<dbReference type="Gene3D" id="3.40.50.620">
    <property type="entry name" value="HUPs"/>
    <property type="match status" value="1"/>
</dbReference>
<dbReference type="RefSeq" id="WP_268046816.1">
    <property type="nucleotide sequence ID" value="NZ_CP104064.1"/>
</dbReference>
<evidence type="ECO:0000313" key="9">
    <source>
        <dbReference type="EMBL" id="WAH39157.1"/>
    </source>
</evidence>
<evidence type="ECO:0000256" key="3">
    <source>
        <dbReference type="ARBA" id="ARBA00022643"/>
    </source>
</evidence>
<dbReference type="Gene3D" id="2.40.30.30">
    <property type="entry name" value="Riboflavin kinase-like"/>
    <property type="match status" value="1"/>
</dbReference>
<sequence length="160" mass="17443">MNNRKVSSSDIRNHVKTGRVEAAQALLGRPYTITGPVIHGAGVGHQLGFPTANLGGLDEFALPAPGVYEGIAEIHSSPLEGNTFWYTLISVGYRPTVNGKSYEIEAYLLDFDGDLYGKDLSVSFIRRARDEIKFSGVDALIAQMHLDESIARDRFGLTTT</sequence>
<dbReference type="SMART" id="SM00904">
    <property type="entry name" value="Flavokinase"/>
    <property type="match status" value="1"/>
</dbReference>
<protein>
    <recommendedName>
        <fullName evidence="1">riboflavin kinase</fullName>
        <ecNumber evidence="1">2.7.1.26</ecNumber>
    </recommendedName>
</protein>
<evidence type="ECO:0000313" key="10">
    <source>
        <dbReference type="Proteomes" id="UP001164803"/>
    </source>
</evidence>
<accession>A0ABY6Z9C4</accession>
<gene>
    <name evidence="9" type="ORF">NZD86_07500</name>
</gene>
<proteinExistence type="predicted"/>
<dbReference type="InterPro" id="IPR023465">
    <property type="entry name" value="Riboflavin_kinase_dom_sf"/>
</dbReference>
<keyword evidence="6" id="KW-0067">ATP-binding</keyword>
<dbReference type="InterPro" id="IPR015865">
    <property type="entry name" value="Riboflavin_kinase_bac/euk"/>
</dbReference>
<feature type="domain" description="Riboflavin kinase" evidence="8">
    <location>
        <begin position="26"/>
        <end position="156"/>
    </location>
</feature>
<dbReference type="InterPro" id="IPR014729">
    <property type="entry name" value="Rossmann-like_a/b/a_fold"/>
</dbReference>
<evidence type="ECO:0000256" key="1">
    <source>
        <dbReference type="ARBA" id="ARBA00012105"/>
    </source>
</evidence>
<keyword evidence="5" id="KW-0547">Nucleotide-binding</keyword>
<keyword evidence="4" id="KW-0808">Transferase</keyword>
<dbReference type="EC" id="2.7.1.26" evidence="1"/>
<keyword evidence="2" id="KW-0285">Flavoprotein</keyword>
<evidence type="ECO:0000256" key="5">
    <source>
        <dbReference type="ARBA" id="ARBA00022741"/>
    </source>
</evidence>